<dbReference type="PANTHER" id="PTHR10133">
    <property type="entry name" value="DNA POLYMERASE I"/>
    <property type="match status" value="1"/>
</dbReference>
<dbReference type="InterPro" id="IPR043502">
    <property type="entry name" value="DNA/RNA_pol_sf"/>
</dbReference>
<dbReference type="InterPro" id="IPR002298">
    <property type="entry name" value="DNA_polymerase_A"/>
</dbReference>
<feature type="domain" description="DNA-directed DNA polymerase family A palm" evidence="6">
    <location>
        <begin position="316"/>
        <end position="505"/>
    </location>
</feature>
<reference evidence="7 8" key="1">
    <citation type="submission" date="2019-06" db="EMBL/GenBank/DDBJ databases">
        <title>Sequencing the genomes of 1000 actinobacteria strains.</title>
        <authorList>
            <person name="Klenk H.-P."/>
        </authorList>
    </citation>
    <scope>NUCLEOTIDE SEQUENCE [LARGE SCALE GENOMIC DNA]</scope>
    <source>
        <strain evidence="7 8">DSM 20427</strain>
    </source>
</reference>
<evidence type="ECO:0000256" key="3">
    <source>
        <dbReference type="ARBA" id="ARBA00022695"/>
    </source>
</evidence>
<evidence type="ECO:0000256" key="2">
    <source>
        <dbReference type="ARBA" id="ARBA00022679"/>
    </source>
</evidence>
<keyword evidence="8" id="KW-1185">Reference proteome</keyword>
<evidence type="ECO:0000313" key="8">
    <source>
        <dbReference type="Proteomes" id="UP000319804"/>
    </source>
</evidence>
<accession>A0A4Y3UN06</accession>
<dbReference type="Gene3D" id="3.30.70.370">
    <property type="match status" value="1"/>
</dbReference>
<keyword evidence="2" id="KW-0808">Transferase</keyword>
<dbReference type="GO" id="GO:0003887">
    <property type="term" value="F:DNA-directed DNA polymerase activity"/>
    <property type="evidence" value="ECO:0007669"/>
    <property type="project" value="UniProtKB-KW"/>
</dbReference>
<dbReference type="GO" id="GO:0006302">
    <property type="term" value="P:double-strand break repair"/>
    <property type="evidence" value="ECO:0007669"/>
    <property type="project" value="TreeGrafter"/>
</dbReference>
<dbReference type="AlphaFoldDB" id="A0A4Y3UN06"/>
<gene>
    <name evidence="7" type="ORF">FHX68_2816</name>
</gene>
<dbReference type="Pfam" id="PF00476">
    <property type="entry name" value="DNA_pol_A"/>
    <property type="match status" value="1"/>
</dbReference>
<dbReference type="SMART" id="SM00482">
    <property type="entry name" value="POLAc"/>
    <property type="match status" value="1"/>
</dbReference>
<comment type="catalytic activity">
    <reaction evidence="5">
        <text>DNA(n) + a 2'-deoxyribonucleoside 5'-triphosphate = DNA(n+1) + diphosphate</text>
        <dbReference type="Rhea" id="RHEA:22508"/>
        <dbReference type="Rhea" id="RHEA-COMP:17339"/>
        <dbReference type="Rhea" id="RHEA-COMP:17340"/>
        <dbReference type="ChEBI" id="CHEBI:33019"/>
        <dbReference type="ChEBI" id="CHEBI:61560"/>
        <dbReference type="ChEBI" id="CHEBI:173112"/>
        <dbReference type="EC" id="2.7.7.7"/>
    </reaction>
</comment>
<keyword evidence="3" id="KW-0548">Nucleotidyltransferase</keyword>
<dbReference type="Proteomes" id="UP000319804">
    <property type="component" value="Unassembled WGS sequence"/>
</dbReference>
<dbReference type="InterPro" id="IPR019760">
    <property type="entry name" value="DNA-dir_DNA_pol_A_CS"/>
</dbReference>
<keyword evidence="4" id="KW-0239">DNA-directed DNA polymerase</keyword>
<name>A0A4Y3UN06_9MICO</name>
<dbReference type="SUPFAM" id="SSF56672">
    <property type="entry name" value="DNA/RNA polymerases"/>
    <property type="match status" value="1"/>
</dbReference>
<dbReference type="RefSeq" id="WP_170214282.1">
    <property type="nucleotide sequence ID" value="NZ_BJNA01000058.1"/>
</dbReference>
<dbReference type="EC" id="2.7.7.7" evidence="1"/>
<evidence type="ECO:0000256" key="1">
    <source>
        <dbReference type="ARBA" id="ARBA00012417"/>
    </source>
</evidence>
<proteinExistence type="predicted"/>
<evidence type="ECO:0000256" key="4">
    <source>
        <dbReference type="ARBA" id="ARBA00022932"/>
    </source>
</evidence>
<dbReference type="PROSITE" id="PS00447">
    <property type="entry name" value="DNA_POLYMERASE_A"/>
    <property type="match status" value="1"/>
</dbReference>
<sequence>MRIITDATFPAFEAWVSEHTFVGLHGEVADGALVLLAVADEEGDAWLLDATDRDLLIRALTVLRAGDRELWASDALVLARAIWESRRIRIGGLTDAGTVWRATQPGADYVPDRDAQHAWGALRTQFGGRDWRTRALLESSLRDSRLHRAVTPRAVEAATIAAECDPDEDWVRWELRTEATWRETALRGLRIDVDLLERTLRDAEQIGRTSRREFGVDLSRDSDATRRWLDERSITIRTSEGRDTLSHHAFDDADVPEDAREDFDEFVRIRALTRDAGKLREIRDALRGDRVYPQIDTVGTVTGRFAIRRPALQNLSPGMRGLLLPDEGMVLVGADLSHVEPSIAAALSGDAAMLEAVAPGSDPYLWLAATIWGETVLADDPRRKIAKTALLASLYGQGVESLAQRLAISEDRAREVRAGIDRAFPTFAKWRKRVMVGDDLATFYGRPLPTPRAGEEYKAVNHAVQGSAADFFKRRTLAVAERLCDTDRLYLPIHDELIVQTTPDRAAEVATILTETFGGEIGGVTVEAEGVILGGRLAHA</sequence>
<dbReference type="GO" id="GO:0006261">
    <property type="term" value="P:DNA-templated DNA replication"/>
    <property type="evidence" value="ECO:0007669"/>
    <property type="project" value="InterPro"/>
</dbReference>
<dbReference type="Gene3D" id="1.10.150.20">
    <property type="entry name" value="5' to 3' exonuclease, C-terminal subdomain"/>
    <property type="match status" value="1"/>
</dbReference>
<dbReference type="PANTHER" id="PTHR10133:SF62">
    <property type="entry name" value="DNA POLYMERASE THETA"/>
    <property type="match status" value="1"/>
</dbReference>
<dbReference type="PRINTS" id="PR00868">
    <property type="entry name" value="DNAPOLI"/>
</dbReference>
<evidence type="ECO:0000313" key="7">
    <source>
        <dbReference type="EMBL" id="TQM90962.1"/>
    </source>
</evidence>
<evidence type="ECO:0000256" key="5">
    <source>
        <dbReference type="ARBA" id="ARBA00049244"/>
    </source>
</evidence>
<evidence type="ECO:0000259" key="6">
    <source>
        <dbReference type="SMART" id="SM00482"/>
    </source>
</evidence>
<organism evidence="7 8">
    <name type="scientific">Microbacterium lacticum</name>
    <dbReference type="NCBI Taxonomy" id="33885"/>
    <lineage>
        <taxon>Bacteria</taxon>
        <taxon>Bacillati</taxon>
        <taxon>Actinomycetota</taxon>
        <taxon>Actinomycetes</taxon>
        <taxon>Micrococcales</taxon>
        <taxon>Microbacteriaceae</taxon>
        <taxon>Microbacterium</taxon>
    </lineage>
</organism>
<dbReference type="InterPro" id="IPR001098">
    <property type="entry name" value="DNA-dir_DNA_pol_A_palm_dom"/>
</dbReference>
<comment type="caution">
    <text evidence="7">The sequence shown here is derived from an EMBL/GenBank/DDBJ whole genome shotgun (WGS) entry which is preliminary data.</text>
</comment>
<dbReference type="EMBL" id="VFPS01000006">
    <property type="protein sequence ID" value="TQM90962.1"/>
    <property type="molecule type" value="Genomic_DNA"/>
</dbReference>
<protein>
    <recommendedName>
        <fullName evidence="1">DNA-directed DNA polymerase</fullName>
        <ecNumber evidence="1">2.7.7.7</ecNumber>
    </recommendedName>
</protein>
<dbReference type="GO" id="GO:0003677">
    <property type="term" value="F:DNA binding"/>
    <property type="evidence" value="ECO:0007669"/>
    <property type="project" value="InterPro"/>
</dbReference>